<keyword evidence="1" id="KW-0812">Transmembrane</keyword>
<accession>X1FRD4</accession>
<dbReference type="EMBL" id="BARU01012936">
    <property type="protein sequence ID" value="GAH31919.1"/>
    <property type="molecule type" value="Genomic_DNA"/>
</dbReference>
<reference evidence="2" key="1">
    <citation type="journal article" date="2014" name="Front. Microbiol.">
        <title>High frequency of phylogenetically diverse reductive dehalogenase-homologous genes in deep subseafloor sedimentary metagenomes.</title>
        <authorList>
            <person name="Kawai M."/>
            <person name="Futagami T."/>
            <person name="Toyoda A."/>
            <person name="Takaki Y."/>
            <person name="Nishi S."/>
            <person name="Hori S."/>
            <person name="Arai W."/>
            <person name="Tsubouchi T."/>
            <person name="Morono Y."/>
            <person name="Uchiyama I."/>
            <person name="Ito T."/>
            <person name="Fujiyama A."/>
            <person name="Inagaki F."/>
            <person name="Takami H."/>
        </authorList>
    </citation>
    <scope>NUCLEOTIDE SEQUENCE</scope>
    <source>
        <strain evidence="2">Expedition CK06-06</strain>
    </source>
</reference>
<comment type="caution">
    <text evidence="2">The sequence shown here is derived from an EMBL/GenBank/DDBJ whole genome shotgun (WGS) entry which is preliminary data.</text>
</comment>
<keyword evidence="1" id="KW-1133">Transmembrane helix</keyword>
<feature type="transmembrane region" description="Helical" evidence="1">
    <location>
        <begin position="59"/>
        <end position="78"/>
    </location>
</feature>
<proteinExistence type="predicted"/>
<organism evidence="2">
    <name type="scientific">marine sediment metagenome</name>
    <dbReference type="NCBI Taxonomy" id="412755"/>
    <lineage>
        <taxon>unclassified sequences</taxon>
        <taxon>metagenomes</taxon>
        <taxon>ecological metagenomes</taxon>
    </lineage>
</organism>
<name>X1FRD4_9ZZZZ</name>
<protein>
    <submittedName>
        <fullName evidence="2">Uncharacterized protein</fullName>
    </submittedName>
</protein>
<evidence type="ECO:0000256" key="1">
    <source>
        <dbReference type="SAM" id="Phobius"/>
    </source>
</evidence>
<evidence type="ECO:0000313" key="2">
    <source>
        <dbReference type="EMBL" id="GAH31919.1"/>
    </source>
</evidence>
<sequence>MGYGSSFGSIAKLGGSINIKNSPAEGNPFIKLEKLTPVFKLVQYIPIIIALKSKRKSNFFLVIYLNILIFRQFIWDIIKYYLSIFQTYDSRDKTLNQFNLMY</sequence>
<keyword evidence="1" id="KW-0472">Membrane</keyword>
<gene>
    <name evidence="2" type="ORF">S03H2_23610</name>
</gene>
<dbReference type="AlphaFoldDB" id="X1FRD4"/>